<dbReference type="PRINTS" id="PR00420">
    <property type="entry name" value="RNGMNOXGNASE"/>
</dbReference>
<feature type="domain" description="FAD-dependent oxidoreductase 2 FAD-binding" evidence="5">
    <location>
        <begin position="3"/>
        <end position="36"/>
    </location>
</feature>
<organism evidence="6 7">
    <name type="scientific">Stackebrandtia nassauensis (strain DSM 44728 / CIP 108903 / NRRL B-16338 / NBRC 102104 / LLR-40K-21)</name>
    <dbReference type="NCBI Taxonomy" id="446470"/>
    <lineage>
        <taxon>Bacteria</taxon>
        <taxon>Bacillati</taxon>
        <taxon>Actinomycetota</taxon>
        <taxon>Actinomycetes</taxon>
        <taxon>Glycomycetales</taxon>
        <taxon>Glycomycetaceae</taxon>
        <taxon>Stackebrandtia</taxon>
    </lineage>
</organism>
<dbReference type="InterPro" id="IPR036188">
    <property type="entry name" value="FAD/NAD-bd_sf"/>
</dbReference>
<keyword evidence="7" id="KW-1185">Reference proteome</keyword>
<evidence type="ECO:0000313" key="7">
    <source>
        <dbReference type="Proteomes" id="UP000000844"/>
    </source>
</evidence>
<dbReference type="eggNOG" id="COG0654">
    <property type="taxonomic scope" value="Bacteria"/>
</dbReference>
<dbReference type="AlphaFoldDB" id="D3PUF0"/>
<dbReference type="HOGENOM" id="CLU_009665_3_0_11"/>
<dbReference type="Pfam" id="PF00890">
    <property type="entry name" value="FAD_binding_2"/>
    <property type="match status" value="1"/>
</dbReference>
<keyword evidence="4 6" id="KW-0503">Monooxygenase</keyword>
<dbReference type="KEGG" id="sna:Snas_3295"/>
<evidence type="ECO:0000256" key="3">
    <source>
        <dbReference type="ARBA" id="ARBA00023002"/>
    </source>
</evidence>
<keyword evidence="3" id="KW-0560">Oxidoreductase</keyword>
<reference evidence="6 7" key="1">
    <citation type="journal article" date="2009" name="Stand. Genomic Sci.">
        <title>Complete genome sequence of Stackebrandtia nassauensis type strain (LLR-40K-21).</title>
        <authorList>
            <person name="Munk C."/>
            <person name="Lapidus A."/>
            <person name="Copeland A."/>
            <person name="Jando M."/>
            <person name="Mayilraj S."/>
            <person name="Glavina Del Rio T."/>
            <person name="Nolan M."/>
            <person name="Chen F."/>
            <person name="Lucas S."/>
            <person name="Tice H."/>
            <person name="Cheng J.F."/>
            <person name="Han C."/>
            <person name="Detter J.C."/>
            <person name="Bruce D."/>
            <person name="Goodwin L."/>
            <person name="Chain P."/>
            <person name="Pitluck S."/>
            <person name="Goker M."/>
            <person name="Ovchinikova G."/>
            <person name="Pati A."/>
            <person name="Ivanova N."/>
            <person name="Mavromatis K."/>
            <person name="Chen A."/>
            <person name="Palaniappan K."/>
            <person name="Land M."/>
            <person name="Hauser L."/>
            <person name="Chang Y.J."/>
            <person name="Jeffries C.D."/>
            <person name="Bristow J."/>
            <person name="Eisen J.A."/>
            <person name="Markowitz V."/>
            <person name="Hugenholtz P."/>
            <person name="Kyrpides N.C."/>
            <person name="Klenk H.P."/>
        </authorList>
    </citation>
    <scope>NUCLEOTIDE SEQUENCE [LARGE SCALE GENOMIC DNA]</scope>
    <source>
        <strain evidence="7">DSM 44728 / CIP 108903 / NRRL B-16338 / NBRC 102104 / LLR-40K-21</strain>
    </source>
</reference>
<dbReference type="Gene3D" id="3.50.50.60">
    <property type="entry name" value="FAD/NAD(P)-binding domain"/>
    <property type="match status" value="1"/>
</dbReference>
<protein>
    <submittedName>
        <fullName evidence="6">Monooxygenase FAD-binding protein</fullName>
    </submittedName>
</protein>
<evidence type="ECO:0000313" key="6">
    <source>
        <dbReference type="EMBL" id="ADD42963.1"/>
    </source>
</evidence>
<evidence type="ECO:0000256" key="2">
    <source>
        <dbReference type="ARBA" id="ARBA00022827"/>
    </source>
</evidence>
<evidence type="ECO:0000259" key="5">
    <source>
        <dbReference type="Pfam" id="PF00890"/>
    </source>
</evidence>
<evidence type="ECO:0000256" key="1">
    <source>
        <dbReference type="ARBA" id="ARBA00022630"/>
    </source>
</evidence>
<keyword evidence="1" id="KW-0285">Flavoprotein</keyword>
<dbReference type="GO" id="GO:0004497">
    <property type="term" value="F:monooxygenase activity"/>
    <property type="evidence" value="ECO:0007669"/>
    <property type="project" value="UniProtKB-KW"/>
</dbReference>
<accession>D3PUF0</accession>
<dbReference type="InterPro" id="IPR003953">
    <property type="entry name" value="FAD-dep_OxRdtase_2_FAD-bd"/>
</dbReference>
<gene>
    <name evidence="6" type="ordered locus">Snas_3295</name>
</gene>
<dbReference type="PANTHER" id="PTHR47178:SF6">
    <property type="entry name" value="FAD-BINDING DOMAIN-CONTAINING PROTEIN"/>
    <property type="match status" value="1"/>
</dbReference>
<dbReference type="EMBL" id="CP001778">
    <property type="protein sequence ID" value="ADD42963.1"/>
    <property type="molecule type" value="Genomic_DNA"/>
</dbReference>
<dbReference type="PANTHER" id="PTHR47178">
    <property type="entry name" value="MONOOXYGENASE, FAD-BINDING"/>
    <property type="match status" value="1"/>
</dbReference>
<dbReference type="SUPFAM" id="SSF51905">
    <property type="entry name" value="FAD/NAD(P)-binding domain"/>
    <property type="match status" value="1"/>
</dbReference>
<proteinExistence type="predicted"/>
<sequence>MRVIVIGAGLGGLTLAHGLRQAGIDVAVYEQDEPQGRPQGISLHFDDRAITALRACLPSGHVAMIEATLGGPRNATQVLSEVDGELAVTGTRPSDGSPGRARPGHQAHRPLLRQVLLTGLEDTVRFGARLTRFATLADGTVTAHFADGSSDTANVLVAADGIGSAVRRQYLPDARVVDAGKRVLMGATPLRAVSATGLPELIGDNPATLQCGDAMIALGVLRFATPPLDAARQWLPAANGAAIAEAEDFVMWALPVAQDRLGAAASPDAIWQRARGIAADLHPTLGSIVDAAWPDVTFAHRVGVIPPLPPWPATAVTLIGDAIHLAPGFGGNLAMRDAQRLRDALVRAVQGEQDLLGAIGSYEDTMRRENFPAVAGSRA</sequence>
<dbReference type="Proteomes" id="UP000000844">
    <property type="component" value="Chromosome"/>
</dbReference>
<evidence type="ECO:0000256" key="4">
    <source>
        <dbReference type="ARBA" id="ARBA00023033"/>
    </source>
</evidence>
<keyword evidence="2" id="KW-0274">FAD</keyword>
<dbReference type="RefSeq" id="WP_013018534.1">
    <property type="nucleotide sequence ID" value="NC_013947.1"/>
</dbReference>
<name>D3PUF0_STANL</name>
<dbReference type="STRING" id="446470.Snas_3295"/>